<evidence type="ECO:0000313" key="3">
    <source>
        <dbReference type="WBParaSite" id="ACAC_0000637301-mRNA-1"/>
    </source>
</evidence>
<reference evidence="2" key="1">
    <citation type="submission" date="2012-09" db="EMBL/GenBank/DDBJ databases">
        <authorList>
            <person name="Martin A.A."/>
        </authorList>
    </citation>
    <scope>NUCLEOTIDE SEQUENCE</scope>
</reference>
<dbReference type="WBParaSite" id="ACAC_0000637301-mRNA-1">
    <property type="protein sequence ID" value="ACAC_0000637301-mRNA-1"/>
    <property type="gene ID" value="ACAC_0000637301"/>
</dbReference>
<reference evidence="3" key="2">
    <citation type="submission" date="2017-02" db="UniProtKB">
        <authorList>
            <consortium name="WormBaseParasite"/>
        </authorList>
    </citation>
    <scope>IDENTIFICATION</scope>
</reference>
<feature type="region of interest" description="Disordered" evidence="1">
    <location>
        <begin position="86"/>
        <end position="113"/>
    </location>
</feature>
<keyword evidence="2" id="KW-1185">Reference proteome</keyword>
<evidence type="ECO:0000313" key="2">
    <source>
        <dbReference type="Proteomes" id="UP000035642"/>
    </source>
</evidence>
<proteinExistence type="predicted"/>
<dbReference type="Proteomes" id="UP000035642">
    <property type="component" value="Unassembled WGS sequence"/>
</dbReference>
<accession>A0A0K0D8H8</accession>
<feature type="compositionally biased region" description="Polar residues" evidence="1">
    <location>
        <begin position="92"/>
        <end position="102"/>
    </location>
</feature>
<name>A0A0K0D8H8_ANGCA</name>
<sequence>MKAESSKATKRRLSPETLELTRQRGIVRAAGNRELMSELAKQCRLAIKEDLKDRRAAVIVEAAEAGKSMRKARRSFANYKNKMIALRRPRRNNNSVQKGNGENHSRLLLRSLR</sequence>
<evidence type="ECO:0000256" key="1">
    <source>
        <dbReference type="SAM" id="MobiDB-lite"/>
    </source>
</evidence>
<dbReference type="AlphaFoldDB" id="A0A0K0D8H8"/>
<protein>
    <submittedName>
        <fullName evidence="3">30S ribosomal protein S20</fullName>
    </submittedName>
</protein>
<organism evidence="2 3">
    <name type="scientific">Angiostrongylus cantonensis</name>
    <name type="common">Rat lungworm</name>
    <dbReference type="NCBI Taxonomy" id="6313"/>
    <lineage>
        <taxon>Eukaryota</taxon>
        <taxon>Metazoa</taxon>
        <taxon>Ecdysozoa</taxon>
        <taxon>Nematoda</taxon>
        <taxon>Chromadorea</taxon>
        <taxon>Rhabditida</taxon>
        <taxon>Rhabditina</taxon>
        <taxon>Rhabditomorpha</taxon>
        <taxon>Strongyloidea</taxon>
        <taxon>Metastrongylidae</taxon>
        <taxon>Angiostrongylus</taxon>
    </lineage>
</organism>